<dbReference type="AlphaFoldDB" id="A0A290N031"/>
<evidence type="ECO:0000313" key="1">
    <source>
        <dbReference type="EMBL" id="ATC32863.1"/>
    </source>
</evidence>
<dbReference type="EMBL" id="CP023315">
    <property type="protein sequence ID" value="ATC32863.1"/>
    <property type="molecule type" value="Genomic_DNA"/>
</dbReference>
<dbReference type="Proteomes" id="UP000217311">
    <property type="component" value="Chromosome"/>
</dbReference>
<protein>
    <submittedName>
        <fullName evidence="1">Uncharacterized protein</fullName>
    </submittedName>
</protein>
<dbReference type="RefSeq" id="WP_096052265.1">
    <property type="nucleotide sequence ID" value="NZ_CP023315.3"/>
</dbReference>
<proteinExistence type="predicted"/>
<gene>
    <name evidence="1" type="ORF">CA606_11275</name>
</gene>
<organism evidence="1 2">
    <name type="scientific">Caulobacter vibrioides</name>
    <name type="common">Caulobacter crescentus</name>
    <dbReference type="NCBI Taxonomy" id="155892"/>
    <lineage>
        <taxon>Bacteria</taxon>
        <taxon>Pseudomonadati</taxon>
        <taxon>Pseudomonadota</taxon>
        <taxon>Alphaproteobacteria</taxon>
        <taxon>Caulobacterales</taxon>
        <taxon>Caulobacteraceae</taxon>
        <taxon>Caulobacter</taxon>
    </lineage>
</organism>
<accession>A0A290N031</accession>
<name>A0A290N031_CAUVI</name>
<reference evidence="2" key="1">
    <citation type="submission" date="2017-09" db="EMBL/GenBank/DDBJ databases">
        <title>Genome evolution observed in wild isolates of Caulobacter crescentus.</title>
        <authorList>
            <person name="Ely B."/>
            <person name="Wilson K."/>
            <person name="Scott D."/>
        </authorList>
    </citation>
    <scope>NUCLEOTIDE SEQUENCE [LARGE SCALE GENOMIC DNA]</scope>
    <source>
        <strain evidence="2">CB13b1a</strain>
    </source>
</reference>
<evidence type="ECO:0000313" key="2">
    <source>
        <dbReference type="Proteomes" id="UP000217311"/>
    </source>
</evidence>
<sequence>MGQRRKTGDGARLPAISRRAVIGATAIPFAGPVRGLPARDAVDIPAQCADWIALDLEIDRLAARWSELETLAVRQFDYFHLTQAQIRALPMGAEMDAVDAECRRLGDVREEALKPLGKLTPRTIQDVSAQLAIAYRILEFERGEAWPFVRKAWTFLSKAHCPGCGEPYAPKSLPVSAQ</sequence>